<evidence type="ECO:0000256" key="1">
    <source>
        <dbReference type="PROSITE-ProRule" id="PRU00181"/>
    </source>
</evidence>
<dbReference type="PROSITE" id="PS50832">
    <property type="entry name" value="S1_IF1_TYPE"/>
    <property type="match status" value="1"/>
</dbReference>
<dbReference type="Pfam" id="PF01176">
    <property type="entry name" value="eIF-1a"/>
    <property type="match status" value="1"/>
</dbReference>
<reference evidence="5 6" key="1">
    <citation type="journal article" date="2023" name="Elife">
        <title>Identification of key yeast species and microbe-microbe interactions impacting larval growth of Drosophila in the wild.</title>
        <authorList>
            <person name="Mure A."/>
            <person name="Sugiura Y."/>
            <person name="Maeda R."/>
            <person name="Honda K."/>
            <person name="Sakurai N."/>
            <person name="Takahashi Y."/>
            <person name="Watada M."/>
            <person name="Katoh T."/>
            <person name="Gotoh A."/>
            <person name="Gotoh Y."/>
            <person name="Taniguchi I."/>
            <person name="Nakamura K."/>
            <person name="Hayashi T."/>
            <person name="Katayama T."/>
            <person name="Uemura T."/>
            <person name="Hattori Y."/>
        </authorList>
    </citation>
    <scope>NUCLEOTIDE SEQUENCE [LARGE SCALE GENOMIC DNA]</scope>
    <source>
        <strain evidence="5 6">SC-9</strain>
    </source>
</reference>
<dbReference type="Proteomes" id="UP001360560">
    <property type="component" value="Unassembled WGS sequence"/>
</dbReference>
<evidence type="ECO:0000256" key="3">
    <source>
        <dbReference type="SAM" id="MobiDB-lite"/>
    </source>
</evidence>
<feature type="domain" description="S1-like" evidence="4">
    <location>
        <begin position="22"/>
        <end position="96"/>
    </location>
</feature>
<feature type="compositionally biased region" description="Acidic residues" evidence="3">
    <location>
        <begin position="136"/>
        <end position="152"/>
    </location>
</feature>
<proteinExistence type="inferred from homology"/>
<dbReference type="RefSeq" id="XP_064849726.1">
    <property type="nucleotide sequence ID" value="XM_064993654.1"/>
</dbReference>
<feature type="compositionally biased region" description="Basic and acidic residues" evidence="3">
    <location>
        <begin position="16"/>
        <end position="29"/>
    </location>
</feature>
<evidence type="ECO:0000256" key="2">
    <source>
        <dbReference type="RuleBase" id="RU004364"/>
    </source>
</evidence>
<dbReference type="GO" id="GO:0003743">
    <property type="term" value="F:translation initiation factor activity"/>
    <property type="evidence" value="ECO:0007669"/>
    <property type="project" value="UniProtKB-UniRule"/>
</dbReference>
<dbReference type="HAMAP" id="MF_00216">
    <property type="entry name" value="aIF_1A"/>
    <property type="match status" value="1"/>
</dbReference>
<dbReference type="PANTHER" id="PTHR21668">
    <property type="entry name" value="EIF-1A"/>
    <property type="match status" value="1"/>
</dbReference>
<dbReference type="InterPro" id="IPR012340">
    <property type="entry name" value="NA-bd_OB-fold"/>
</dbReference>
<dbReference type="InterPro" id="IPR001253">
    <property type="entry name" value="TIF_eIF-1A"/>
</dbReference>
<gene>
    <name evidence="5" type="ORF">DASC09_000510</name>
</gene>
<name>A0AAV5QDJ3_9ASCO</name>
<keyword evidence="1" id="KW-0648">Protein biosynthesis</keyword>
<dbReference type="Gene3D" id="2.40.50.140">
    <property type="entry name" value="Nucleic acid-binding proteins"/>
    <property type="match status" value="1"/>
</dbReference>
<dbReference type="GeneID" id="90070705"/>
<evidence type="ECO:0000259" key="4">
    <source>
        <dbReference type="PROSITE" id="PS50832"/>
    </source>
</evidence>
<keyword evidence="6" id="KW-1185">Reference proteome</keyword>
<dbReference type="SUPFAM" id="SSF50249">
    <property type="entry name" value="Nucleic acid-binding proteins"/>
    <property type="match status" value="1"/>
</dbReference>
<dbReference type="NCBIfam" id="TIGR00523">
    <property type="entry name" value="eIF-1A"/>
    <property type="match status" value="1"/>
</dbReference>
<protein>
    <submittedName>
        <fullName evidence="5">Tif11 protein</fullName>
    </submittedName>
</protein>
<feature type="compositionally biased region" description="Basic residues" evidence="3">
    <location>
        <begin position="1"/>
        <end position="15"/>
    </location>
</feature>
<dbReference type="GO" id="GO:0003723">
    <property type="term" value="F:RNA binding"/>
    <property type="evidence" value="ECO:0007669"/>
    <property type="project" value="InterPro"/>
</dbReference>
<dbReference type="AlphaFoldDB" id="A0AAV5QDJ3"/>
<comment type="similarity">
    <text evidence="2">Belongs to the eIF-1A family.</text>
</comment>
<evidence type="ECO:0000313" key="6">
    <source>
        <dbReference type="Proteomes" id="UP001360560"/>
    </source>
</evidence>
<keyword evidence="1" id="KW-0396">Initiation factor</keyword>
<dbReference type="SMART" id="SM00652">
    <property type="entry name" value="eIF1a"/>
    <property type="match status" value="1"/>
</dbReference>
<comment type="caution">
    <text evidence="5">The sequence shown here is derived from an EMBL/GenBank/DDBJ whole genome shotgun (WGS) entry which is preliminary data.</text>
</comment>
<dbReference type="EMBL" id="BTFZ01000001">
    <property type="protein sequence ID" value="GMM32726.1"/>
    <property type="molecule type" value="Genomic_DNA"/>
</dbReference>
<feature type="region of interest" description="Disordered" evidence="3">
    <location>
        <begin position="1"/>
        <end position="29"/>
    </location>
</feature>
<organism evidence="5 6">
    <name type="scientific">Saccharomycopsis crataegensis</name>
    <dbReference type="NCBI Taxonomy" id="43959"/>
    <lineage>
        <taxon>Eukaryota</taxon>
        <taxon>Fungi</taxon>
        <taxon>Dikarya</taxon>
        <taxon>Ascomycota</taxon>
        <taxon>Saccharomycotina</taxon>
        <taxon>Saccharomycetes</taxon>
        <taxon>Saccharomycopsidaceae</taxon>
        <taxon>Saccharomycopsis</taxon>
    </lineage>
</organism>
<sequence>MPKSKGKGGKNRRKGKNDGDGQKRELEVKDEGQEYATVGKLLGNGRLEAQCFDDIKRMAHIRGKLRKRVWIGVGDIILVSLRDFQDDQCDVIKKYNIDEARQLKSIGELPENARINEAAFDDEEDADAGFEFGAASEDEEDDKLDDLDIDDI</sequence>
<accession>A0AAV5QDJ3</accession>
<feature type="region of interest" description="Disordered" evidence="3">
    <location>
        <begin position="129"/>
        <end position="152"/>
    </location>
</feature>
<dbReference type="InterPro" id="IPR006196">
    <property type="entry name" value="RNA-binding_domain_S1_IF1"/>
</dbReference>
<evidence type="ECO:0000313" key="5">
    <source>
        <dbReference type="EMBL" id="GMM32726.1"/>
    </source>
</evidence>
<dbReference type="CDD" id="cd05793">
    <property type="entry name" value="S1_IF1A"/>
    <property type="match status" value="1"/>
</dbReference>